<feature type="transmembrane region" description="Helical" evidence="1">
    <location>
        <begin position="16"/>
        <end position="34"/>
    </location>
</feature>
<dbReference type="RefSeq" id="WP_121905729.1">
    <property type="nucleotide sequence ID" value="NZ_REFC01000011.1"/>
</dbReference>
<feature type="domain" description="TonB C-terminal" evidence="2">
    <location>
        <begin position="173"/>
        <end position="243"/>
    </location>
</feature>
<dbReference type="Pfam" id="PF03544">
    <property type="entry name" value="TonB_C"/>
    <property type="match status" value="1"/>
</dbReference>
<dbReference type="AlphaFoldDB" id="A0A3L9YYE9"/>
<dbReference type="InterPro" id="IPR037682">
    <property type="entry name" value="TonB_C"/>
</dbReference>
<gene>
    <name evidence="3" type="ORF">BXY75_0098</name>
</gene>
<evidence type="ECO:0000259" key="2">
    <source>
        <dbReference type="Pfam" id="PF03544"/>
    </source>
</evidence>
<dbReference type="OrthoDB" id="1522859at2"/>
<evidence type="ECO:0000313" key="4">
    <source>
        <dbReference type="Proteomes" id="UP000271339"/>
    </source>
</evidence>
<keyword evidence="4" id="KW-1185">Reference proteome</keyword>
<proteinExistence type="predicted"/>
<dbReference type="Proteomes" id="UP000271339">
    <property type="component" value="Unassembled WGS sequence"/>
</dbReference>
<protein>
    <submittedName>
        <fullName evidence="3">Outer membrane transport energization protein TonB</fullName>
    </submittedName>
</protein>
<dbReference type="SUPFAM" id="SSF74653">
    <property type="entry name" value="TolA/TonB C-terminal domain"/>
    <property type="match status" value="1"/>
</dbReference>
<dbReference type="Gene3D" id="3.30.1150.10">
    <property type="match status" value="1"/>
</dbReference>
<name>A0A3L9YYE9_9FLAO</name>
<dbReference type="GO" id="GO:0055085">
    <property type="term" value="P:transmembrane transport"/>
    <property type="evidence" value="ECO:0007669"/>
    <property type="project" value="InterPro"/>
</dbReference>
<reference evidence="3 4" key="1">
    <citation type="submission" date="2018-10" db="EMBL/GenBank/DDBJ databases">
        <title>Genomic Encyclopedia of Archaeal and Bacterial Type Strains, Phase II (KMG-II): from individual species to whole genera.</title>
        <authorList>
            <person name="Goeker M."/>
        </authorList>
    </citation>
    <scope>NUCLEOTIDE SEQUENCE [LARGE SCALE GENOMIC DNA]</scope>
    <source>
        <strain evidence="3 4">DSM 23424</strain>
    </source>
</reference>
<comment type="caution">
    <text evidence="3">The sequence shown here is derived from an EMBL/GenBank/DDBJ whole genome shotgun (WGS) entry which is preliminary data.</text>
</comment>
<organism evidence="3 4">
    <name type="scientific">Ulvibacter antarcticus</name>
    <dbReference type="NCBI Taxonomy" id="442714"/>
    <lineage>
        <taxon>Bacteria</taxon>
        <taxon>Pseudomonadati</taxon>
        <taxon>Bacteroidota</taxon>
        <taxon>Flavobacteriia</taxon>
        <taxon>Flavobacteriales</taxon>
        <taxon>Flavobacteriaceae</taxon>
        <taxon>Ulvibacter</taxon>
    </lineage>
</organism>
<evidence type="ECO:0000313" key="3">
    <source>
        <dbReference type="EMBL" id="RMA65686.1"/>
    </source>
</evidence>
<sequence>MEIKKNPKFDLGKSSLIFFQIGMILMLFITWQALEWKSTVGVFESSSQLEISKNLEEIIPITEQLNIPPPPPPPPPIVHSVIIEVEDEADIEESVIQSTETNQNQEILEILKIEEIAEAEVEEEEIADVPFAVIENVPIYPGCEVMEGNEARKKCLSNKVEQYVASAFNTNLADELGLEGKQRIYVKFTINKNGDIVDVQARAPHPKLEAEAVKVVRGLPKMVPGKQRGVPVGVSYSLPIIFQIEI</sequence>
<keyword evidence="1" id="KW-1133">Transmembrane helix</keyword>
<dbReference type="EMBL" id="REFC01000011">
    <property type="protein sequence ID" value="RMA65686.1"/>
    <property type="molecule type" value="Genomic_DNA"/>
</dbReference>
<keyword evidence="1" id="KW-0472">Membrane</keyword>
<evidence type="ECO:0000256" key="1">
    <source>
        <dbReference type="SAM" id="Phobius"/>
    </source>
</evidence>
<accession>A0A3L9YYE9</accession>
<keyword evidence="1" id="KW-0812">Transmembrane</keyword>